<dbReference type="InterPro" id="IPR011050">
    <property type="entry name" value="Pectin_lyase_fold/virulence"/>
</dbReference>
<dbReference type="Proteomes" id="UP000469763">
    <property type="component" value="Unassembled WGS sequence"/>
</dbReference>
<keyword evidence="3 4" id="KW-0326">Glycosidase</keyword>
<dbReference type="GO" id="GO:0005975">
    <property type="term" value="P:carbohydrate metabolic process"/>
    <property type="evidence" value="ECO:0007669"/>
    <property type="project" value="InterPro"/>
</dbReference>
<comment type="similarity">
    <text evidence="1 4">Belongs to the glycosyl hydrolase 28 family.</text>
</comment>
<dbReference type="InterPro" id="IPR051801">
    <property type="entry name" value="GH28_Enzymes"/>
</dbReference>
<dbReference type="GO" id="GO:0004650">
    <property type="term" value="F:polygalacturonase activity"/>
    <property type="evidence" value="ECO:0007669"/>
    <property type="project" value="InterPro"/>
</dbReference>
<dbReference type="InterPro" id="IPR012334">
    <property type="entry name" value="Pectin_lyas_fold"/>
</dbReference>
<evidence type="ECO:0000256" key="4">
    <source>
        <dbReference type="RuleBase" id="RU361169"/>
    </source>
</evidence>
<evidence type="ECO:0000256" key="1">
    <source>
        <dbReference type="ARBA" id="ARBA00008834"/>
    </source>
</evidence>
<accession>A0A7K3TIX7</accession>
<protein>
    <submittedName>
        <fullName evidence="5">Polygalacturonase</fullName>
    </submittedName>
</protein>
<sequence length="409" mass="45257">MEIRIFEAFNGEAPDARAFAGRLQRAIDECAASGGGRVVLDRPGVHVCDGIELKDGVELVLEDGVTLKASGDETTYRHRPGPFELNANNTPICAFIYAKDRRNVAITGAGAIDGNYERFILPDQGDEPHLKFYAYPRPMTVYLEHCEGSRLHGVTLCNAPFWTVHLVGCVDTAIREVTIRNEMRMPNTDGIDVDRCRNTVIERCIILTGDDGICPKCTEETARYGDCCNLWVRDCHIESQSSAIKFGSSSFGNFENCSFEGITIRNSNRALAFQLRDRGSARNIAFRDVTITTRTFSKEWWGSAEALYLTLLPRDEHTDLNGCVIENVTFERISGDCGYGLFACAEDPRAIRNVVLRDVSLRAANPFGSAAEFDVRPWKGGDRKVVCDGDDLMLNGASVTCENVRIEAA</sequence>
<evidence type="ECO:0000313" key="5">
    <source>
        <dbReference type="EMBL" id="NEG79031.1"/>
    </source>
</evidence>
<dbReference type="InterPro" id="IPR000743">
    <property type="entry name" value="Glyco_hydro_28"/>
</dbReference>
<evidence type="ECO:0000313" key="6">
    <source>
        <dbReference type="Proteomes" id="UP000469763"/>
    </source>
</evidence>
<dbReference type="PANTHER" id="PTHR31339:SF0">
    <property type="entry name" value="PECTIN LYASE-LIKE SUPERFAMILY PROTEIN"/>
    <property type="match status" value="1"/>
</dbReference>
<evidence type="ECO:0000256" key="3">
    <source>
        <dbReference type="ARBA" id="ARBA00023295"/>
    </source>
</evidence>
<dbReference type="Gene3D" id="2.160.20.10">
    <property type="entry name" value="Single-stranded right-handed beta-helix, Pectin lyase-like"/>
    <property type="match status" value="1"/>
</dbReference>
<keyword evidence="6" id="KW-1185">Reference proteome</keyword>
<organism evidence="5 6">
    <name type="scientific">Bifidobacterium avesanii</name>
    <dbReference type="NCBI Taxonomy" id="1798157"/>
    <lineage>
        <taxon>Bacteria</taxon>
        <taxon>Bacillati</taxon>
        <taxon>Actinomycetota</taxon>
        <taxon>Actinomycetes</taxon>
        <taxon>Bifidobacteriales</taxon>
        <taxon>Bifidobacteriaceae</taxon>
        <taxon>Bifidobacterium</taxon>
    </lineage>
</organism>
<dbReference type="EMBL" id="WHZY01000015">
    <property type="protein sequence ID" value="NEG79031.1"/>
    <property type="molecule type" value="Genomic_DNA"/>
</dbReference>
<dbReference type="PANTHER" id="PTHR31339">
    <property type="entry name" value="PECTIN LYASE-RELATED"/>
    <property type="match status" value="1"/>
</dbReference>
<dbReference type="SMART" id="SM00710">
    <property type="entry name" value="PbH1"/>
    <property type="match status" value="5"/>
</dbReference>
<dbReference type="SUPFAM" id="SSF51126">
    <property type="entry name" value="Pectin lyase-like"/>
    <property type="match status" value="1"/>
</dbReference>
<dbReference type="AlphaFoldDB" id="A0A7K3TIX7"/>
<dbReference type="Pfam" id="PF00295">
    <property type="entry name" value="Glyco_hydro_28"/>
    <property type="match status" value="1"/>
</dbReference>
<dbReference type="InterPro" id="IPR006626">
    <property type="entry name" value="PbH1"/>
</dbReference>
<comment type="caution">
    <text evidence="5">The sequence shown here is derived from an EMBL/GenBank/DDBJ whole genome shotgun (WGS) entry which is preliminary data.</text>
</comment>
<reference evidence="5 6" key="1">
    <citation type="submission" date="2019-10" db="EMBL/GenBank/DDBJ databases">
        <title>Bifidobacterium from non-human primates.</title>
        <authorList>
            <person name="Modesto M."/>
        </authorList>
    </citation>
    <scope>NUCLEOTIDE SEQUENCE [LARGE SCALE GENOMIC DNA]</scope>
    <source>
        <strain evidence="5 6">TREC</strain>
    </source>
</reference>
<name>A0A7K3TIX7_9BIFI</name>
<keyword evidence="2 4" id="KW-0378">Hydrolase</keyword>
<dbReference type="OrthoDB" id="3196343at2"/>
<evidence type="ECO:0000256" key="2">
    <source>
        <dbReference type="ARBA" id="ARBA00022801"/>
    </source>
</evidence>
<proteinExistence type="inferred from homology"/>
<gene>
    <name evidence="5" type="ORF">GFD22_08645</name>
</gene>